<dbReference type="EMBL" id="JBGOOJ010000054">
    <property type="protein sequence ID" value="MEZ8092424.1"/>
    <property type="molecule type" value="Genomic_DNA"/>
</dbReference>
<reference evidence="2 3" key="1">
    <citation type="submission" date="2024-06" db="EMBL/GenBank/DDBJ databases">
        <authorList>
            <person name="Steensen K."/>
            <person name="Seneca J."/>
            <person name="Bartlau N."/>
            <person name="Yu A.X."/>
            <person name="Polz M.F."/>
        </authorList>
    </citation>
    <scope>NUCLEOTIDE SEQUENCE [LARGE SCALE GENOMIC DNA]</scope>
    <source>
        <strain evidence="2 3">5S240</strain>
    </source>
</reference>
<name>A0ABV4LKN1_9VIBR</name>
<dbReference type="Proteomes" id="UP001569177">
    <property type="component" value="Unassembled WGS sequence"/>
</dbReference>
<evidence type="ECO:0000313" key="3">
    <source>
        <dbReference type="Proteomes" id="UP001569177"/>
    </source>
</evidence>
<sequence>MIDKASELLEQFIQIETQALAEIDMPHMPTLGSAYEEVTKQGIDQDFVIPKGLDLKVVSGFISVGEEMLPQQIDGMLVCGEGKQYGRTQEYIYPIDQVLCIFEVKKTLNKADYIDAFDHLRVIRKKYSEYFESKFDVDPTFEPNIDVARKHFSQITGKEAPHKYSQIHSLSKADGILFYALVQETLAPLSIIHGYGGYTTEAGMRNAFLDILSEKGEDSGEGLGIPSLPSLVTTNGFCIVKGNGVPFIGINGDREWAALLSTKGNAVRIILEVIWSKISIYFDVAMPWGEDSDTETAVPLLFAKPLETETSAGWYYSPIRLKESPLNSRESMQEWQPVEISKDITSVIYSMLATGGYIDLVSIDEIASSHSVSFDELFKRLMNTLLFKQVGGYVRPISSRLHMVTDSDGHDFISSTRERLDIWCERRGVEKSYINLIIME</sequence>
<proteinExistence type="predicted"/>
<gene>
    <name evidence="2" type="ORF">ACED24_20395</name>
</gene>
<dbReference type="Pfam" id="PF20247">
    <property type="entry name" value="DUF6602"/>
    <property type="match status" value="1"/>
</dbReference>
<evidence type="ECO:0000259" key="1">
    <source>
        <dbReference type="Pfam" id="PF20247"/>
    </source>
</evidence>
<dbReference type="InterPro" id="IPR046537">
    <property type="entry name" value="DUF6602"/>
</dbReference>
<dbReference type="RefSeq" id="WP_017057325.1">
    <property type="nucleotide sequence ID" value="NZ_JBGONX010000057.1"/>
</dbReference>
<protein>
    <submittedName>
        <fullName evidence="2">DUF6602 domain-containing protein</fullName>
    </submittedName>
</protein>
<organism evidence="2 3">
    <name type="scientific">Vibrio kanaloae</name>
    <dbReference type="NCBI Taxonomy" id="170673"/>
    <lineage>
        <taxon>Bacteria</taxon>
        <taxon>Pseudomonadati</taxon>
        <taxon>Pseudomonadota</taxon>
        <taxon>Gammaproteobacteria</taxon>
        <taxon>Vibrionales</taxon>
        <taxon>Vibrionaceae</taxon>
        <taxon>Vibrio</taxon>
    </lineage>
</organism>
<comment type="caution">
    <text evidence="2">The sequence shown here is derived from an EMBL/GenBank/DDBJ whole genome shotgun (WGS) entry which is preliminary data.</text>
</comment>
<feature type="domain" description="DUF6602" evidence="1">
    <location>
        <begin position="24"/>
        <end position="125"/>
    </location>
</feature>
<accession>A0ABV4LKN1</accession>
<evidence type="ECO:0000313" key="2">
    <source>
        <dbReference type="EMBL" id="MEZ8092424.1"/>
    </source>
</evidence>
<keyword evidence="3" id="KW-1185">Reference proteome</keyword>